<dbReference type="Proteomes" id="UP000253490">
    <property type="component" value="Unassembled WGS sequence"/>
</dbReference>
<accession>A0A366I808</accession>
<keyword evidence="2" id="KW-0004">4Fe-4S</keyword>
<reference evidence="8 9" key="1">
    <citation type="submission" date="2018-06" db="EMBL/GenBank/DDBJ databases">
        <title>Genomic Encyclopedia of Type Strains, Phase IV (KMG-IV): sequencing the most valuable type-strain genomes for metagenomic binning, comparative biology and taxonomic classification.</title>
        <authorList>
            <person name="Goeker M."/>
        </authorList>
    </citation>
    <scope>NUCLEOTIDE SEQUENCE [LARGE SCALE GENOMIC DNA]</scope>
    <source>
        <strain evidence="8 9">DSM 22112</strain>
    </source>
</reference>
<dbReference type="Gene3D" id="3.20.20.70">
    <property type="entry name" value="Aldolase class I"/>
    <property type="match status" value="1"/>
</dbReference>
<dbReference type="GO" id="GO:0051536">
    <property type="term" value="F:iron-sulfur cluster binding"/>
    <property type="evidence" value="ECO:0007669"/>
    <property type="project" value="UniProtKB-KW"/>
</dbReference>
<dbReference type="SUPFAM" id="SSF102114">
    <property type="entry name" value="Radical SAM enzymes"/>
    <property type="match status" value="1"/>
</dbReference>
<dbReference type="EMBL" id="QNRX01000007">
    <property type="protein sequence ID" value="RBP65337.1"/>
    <property type="molecule type" value="Genomic_DNA"/>
</dbReference>
<dbReference type="RefSeq" id="WP_113920458.1">
    <property type="nucleotide sequence ID" value="NZ_QNRX01000007.1"/>
</dbReference>
<organism evidence="8 9">
    <name type="scientific">Alkalibaculum bacchi</name>
    <dbReference type="NCBI Taxonomy" id="645887"/>
    <lineage>
        <taxon>Bacteria</taxon>
        <taxon>Bacillati</taxon>
        <taxon>Bacillota</taxon>
        <taxon>Clostridia</taxon>
        <taxon>Eubacteriales</taxon>
        <taxon>Eubacteriaceae</taxon>
        <taxon>Alkalibaculum</taxon>
    </lineage>
</organism>
<dbReference type="SFLD" id="SFLDG01067">
    <property type="entry name" value="SPASM/twitch_domain_containing"/>
    <property type="match status" value="1"/>
</dbReference>
<evidence type="ECO:0000256" key="2">
    <source>
        <dbReference type="ARBA" id="ARBA00022485"/>
    </source>
</evidence>
<evidence type="ECO:0000313" key="9">
    <source>
        <dbReference type="Proteomes" id="UP000253490"/>
    </source>
</evidence>
<keyword evidence="5" id="KW-0408">Iron</keyword>
<dbReference type="OrthoDB" id="9810775at2"/>
<keyword evidence="4" id="KW-0479">Metal-binding</keyword>
<keyword evidence="3" id="KW-0949">S-adenosyl-L-methionine</keyword>
<keyword evidence="6" id="KW-0411">Iron-sulfur</keyword>
<dbReference type="CDD" id="cd21109">
    <property type="entry name" value="SPASM"/>
    <property type="match status" value="1"/>
</dbReference>
<gene>
    <name evidence="8" type="ORF">DES36_10776</name>
</gene>
<evidence type="ECO:0000256" key="5">
    <source>
        <dbReference type="ARBA" id="ARBA00023004"/>
    </source>
</evidence>
<evidence type="ECO:0000256" key="4">
    <source>
        <dbReference type="ARBA" id="ARBA00022723"/>
    </source>
</evidence>
<evidence type="ECO:0000313" key="8">
    <source>
        <dbReference type="EMBL" id="RBP65337.1"/>
    </source>
</evidence>
<dbReference type="GO" id="GO:0046872">
    <property type="term" value="F:metal ion binding"/>
    <property type="evidence" value="ECO:0007669"/>
    <property type="project" value="UniProtKB-KW"/>
</dbReference>
<dbReference type="PROSITE" id="PS51918">
    <property type="entry name" value="RADICAL_SAM"/>
    <property type="match status" value="1"/>
</dbReference>
<dbReference type="InterPro" id="IPR050377">
    <property type="entry name" value="Radical_SAM_PqqE_MftC-like"/>
</dbReference>
<dbReference type="InterPro" id="IPR023885">
    <property type="entry name" value="4Fe4S-binding_SPASM_dom"/>
</dbReference>
<keyword evidence="9" id="KW-1185">Reference proteome</keyword>
<dbReference type="Pfam" id="PF13186">
    <property type="entry name" value="SPASM"/>
    <property type="match status" value="1"/>
</dbReference>
<comment type="cofactor">
    <cofactor evidence="1">
        <name>[4Fe-4S] cluster</name>
        <dbReference type="ChEBI" id="CHEBI:49883"/>
    </cofactor>
</comment>
<protein>
    <submittedName>
        <fullName evidence="8">4Fe-4S single cluster protein</fullName>
    </submittedName>
</protein>
<dbReference type="Pfam" id="PF04055">
    <property type="entry name" value="Radical_SAM"/>
    <property type="match status" value="1"/>
</dbReference>
<dbReference type="SFLD" id="SFLDS00029">
    <property type="entry name" value="Radical_SAM"/>
    <property type="match status" value="1"/>
</dbReference>
<dbReference type="AlphaFoldDB" id="A0A366I808"/>
<dbReference type="InterPro" id="IPR013785">
    <property type="entry name" value="Aldolase_TIM"/>
</dbReference>
<proteinExistence type="predicted"/>
<dbReference type="PANTHER" id="PTHR11228">
    <property type="entry name" value="RADICAL SAM DOMAIN PROTEIN"/>
    <property type="match status" value="1"/>
</dbReference>
<evidence type="ECO:0000256" key="3">
    <source>
        <dbReference type="ARBA" id="ARBA00022691"/>
    </source>
</evidence>
<evidence type="ECO:0000256" key="1">
    <source>
        <dbReference type="ARBA" id="ARBA00001966"/>
    </source>
</evidence>
<dbReference type="InterPro" id="IPR034391">
    <property type="entry name" value="AdoMet-like_SPASM_containing"/>
</dbReference>
<dbReference type="InterPro" id="IPR058240">
    <property type="entry name" value="rSAM_sf"/>
</dbReference>
<dbReference type="PANTHER" id="PTHR11228:SF7">
    <property type="entry name" value="PQQA PEPTIDE CYCLASE"/>
    <property type="match status" value="1"/>
</dbReference>
<dbReference type="InterPro" id="IPR011009">
    <property type="entry name" value="Kinase-like_dom_sf"/>
</dbReference>
<name>A0A366I808_9FIRM</name>
<feature type="domain" description="Radical SAM core" evidence="7">
    <location>
        <begin position="239"/>
        <end position="454"/>
    </location>
</feature>
<dbReference type="CDD" id="cd01335">
    <property type="entry name" value="Radical_SAM"/>
    <property type="match status" value="1"/>
</dbReference>
<dbReference type="InterPro" id="IPR007197">
    <property type="entry name" value="rSAM"/>
</dbReference>
<dbReference type="SUPFAM" id="SSF56112">
    <property type="entry name" value="Protein kinase-like (PK-like)"/>
    <property type="match status" value="1"/>
</dbReference>
<dbReference type="GO" id="GO:0003824">
    <property type="term" value="F:catalytic activity"/>
    <property type="evidence" value="ECO:0007669"/>
    <property type="project" value="InterPro"/>
</dbReference>
<comment type="caution">
    <text evidence="8">The sequence shown here is derived from an EMBL/GenBank/DDBJ whole genome shotgun (WGS) entry which is preliminary data.</text>
</comment>
<evidence type="ECO:0000259" key="7">
    <source>
        <dbReference type="PROSITE" id="PS51918"/>
    </source>
</evidence>
<evidence type="ECO:0000256" key="6">
    <source>
        <dbReference type="ARBA" id="ARBA00023014"/>
    </source>
</evidence>
<sequence>MNYPWQNEEKFSKMDLPLFTIKFNVKNMEEYESQNYPEKPGFNGSWRNWTGIKIDYIVDEEIIIEGSRGKTTWYIPAKTEEAAKSLKIKKGQALKIIKYIVKDNLSDEYTRLKEEYRIQYILSKEGLAPKIYDLVLIRNTAMNKVKWFDEVHYHPENSIYFALVIEHLEGEPLPEGKIDIEDDYKFYGPLITQIKEKCEELGIMSYDLGIGNVLYSKTMPKVIDFHKWRLKKTYFEEIPKAPKYLQIELNNICNANCQMCVIPDMNRKRGYMTNELYDDILKQANELEIKYISPFLHGEPFIRKDFIEKVNRINKLAPKAKIHIFTNASLLKKNQVDALKEVTNLDLLSFSFPGGTKESYEKITGLNFYKTIENIKYAIAQLDIPMKITMPLVKDNIQTSEEFYSLWNNITKGRNKDVDIHTYDTYNYLGDFKESLAPNTDTICDRILRSMTILWDGKVGLCCMDAEGDYLLGDAKTRTLYDIWNGYAAVNYRKNHIKGRKHCEPCNRCNQRLEPECFGG</sequence>
<dbReference type="SFLD" id="SFLDG01387">
    <property type="entry name" value="BtrN-like_SPASM_domain_contain"/>
    <property type="match status" value="1"/>
</dbReference>